<proteinExistence type="predicted"/>
<organism evidence="1">
    <name type="scientific">Mesocestoides corti</name>
    <name type="common">Flatworm</name>
    <dbReference type="NCBI Taxonomy" id="53468"/>
    <lineage>
        <taxon>Eukaryota</taxon>
        <taxon>Metazoa</taxon>
        <taxon>Spiralia</taxon>
        <taxon>Lophotrochozoa</taxon>
        <taxon>Platyhelminthes</taxon>
        <taxon>Cestoda</taxon>
        <taxon>Eucestoda</taxon>
        <taxon>Cyclophyllidea</taxon>
        <taxon>Mesocestoididae</taxon>
        <taxon>Mesocestoides</taxon>
    </lineage>
</organism>
<dbReference type="WBParaSite" id="MCU_000061-RA">
    <property type="protein sequence ID" value="MCU_000061-RA"/>
    <property type="gene ID" value="MCU_000061"/>
</dbReference>
<dbReference type="AlphaFoldDB" id="A0A5K3EG82"/>
<name>A0A5K3EG82_MESCO</name>
<evidence type="ECO:0000313" key="1">
    <source>
        <dbReference type="WBParaSite" id="MCU_000061-RA"/>
    </source>
</evidence>
<reference evidence="1" key="1">
    <citation type="submission" date="2019-11" db="UniProtKB">
        <authorList>
            <consortium name="WormBaseParasite"/>
        </authorList>
    </citation>
    <scope>IDENTIFICATION</scope>
</reference>
<protein>
    <submittedName>
        <fullName evidence="1">PseudoU_synth_2 domain-containing protein</fullName>
    </submittedName>
</protein>
<accession>A0A5K3EG82</accession>
<sequence>MCFKYTPGKDDQQQNWLNMLLEGRRHDFRILMRIENWNFPPMKKTPPGYLKFAMAHHKLCKVDVVFREEHTHLLEVFGRRLRGKRTYGGRCADQSLVCHLIFCVVTDSAHVLRKPV</sequence>